<dbReference type="EMBL" id="CAACVJ010000441">
    <property type="protein sequence ID" value="VEP16785.1"/>
    <property type="molecule type" value="Genomic_DNA"/>
</dbReference>
<keyword evidence="2" id="KW-1185">Reference proteome</keyword>
<evidence type="ECO:0000313" key="2">
    <source>
        <dbReference type="Proteomes" id="UP000320055"/>
    </source>
</evidence>
<sequence length="154" mass="17259">MTNIKLLSQVSDISLEDYCSFGLATCFVRDEGEIHQVKVVEPIPSAALEAILQGIPTSYEFVCGQTLDNFFVEDTPIIPQEFPASAQLCDRFTERAIAATRTFKTRPSAAKHIPIGTIKQDLNYSLSKKRVLNDSSVVRVEDNVKQHEYTHKIL</sequence>
<name>A0A563VZG1_9CYAN</name>
<dbReference type="AlphaFoldDB" id="A0A563VZG1"/>
<gene>
    <name evidence="1" type="ORF">H1P_4960002</name>
</gene>
<organism evidence="1 2">
    <name type="scientific">Hyella patelloides LEGE 07179</name>
    <dbReference type="NCBI Taxonomy" id="945734"/>
    <lineage>
        <taxon>Bacteria</taxon>
        <taxon>Bacillati</taxon>
        <taxon>Cyanobacteriota</taxon>
        <taxon>Cyanophyceae</taxon>
        <taxon>Pleurocapsales</taxon>
        <taxon>Hyellaceae</taxon>
        <taxon>Hyella</taxon>
    </lineage>
</organism>
<dbReference type="Proteomes" id="UP000320055">
    <property type="component" value="Unassembled WGS sequence"/>
</dbReference>
<accession>A0A563VZG1</accession>
<proteinExistence type="predicted"/>
<evidence type="ECO:0000313" key="1">
    <source>
        <dbReference type="EMBL" id="VEP16785.1"/>
    </source>
</evidence>
<dbReference type="OrthoDB" id="557974at2"/>
<dbReference type="RefSeq" id="WP_144875523.1">
    <property type="nucleotide sequence ID" value="NZ_LR214230.1"/>
</dbReference>
<reference evidence="1 2" key="1">
    <citation type="submission" date="2019-01" db="EMBL/GenBank/DDBJ databases">
        <authorList>
            <person name="Brito A."/>
        </authorList>
    </citation>
    <scope>NUCLEOTIDE SEQUENCE [LARGE SCALE GENOMIC DNA]</scope>
    <source>
        <strain evidence="1">1</strain>
    </source>
</reference>
<protein>
    <submittedName>
        <fullName evidence="1">Uncharacterized protein</fullName>
    </submittedName>
</protein>